<feature type="region of interest" description="Disordered" evidence="1">
    <location>
        <begin position="64"/>
        <end position="139"/>
    </location>
</feature>
<evidence type="ECO:0000313" key="6">
    <source>
        <dbReference type="Proteomes" id="UP000492820"/>
    </source>
</evidence>
<dbReference type="SMART" id="SM00228">
    <property type="entry name" value="PDZ"/>
    <property type="match status" value="1"/>
</dbReference>
<evidence type="ECO:0000259" key="3">
    <source>
        <dbReference type="PROSITE" id="PS50056"/>
    </source>
</evidence>
<reference evidence="5" key="2">
    <citation type="submission" date="2014-06" db="EMBL/GenBank/DDBJ databases">
        <authorList>
            <person name="Aslett M."/>
        </authorList>
    </citation>
    <scope>NUCLEOTIDE SEQUENCE</scope>
</reference>
<reference evidence="7" key="3">
    <citation type="submission" date="2020-10" db="UniProtKB">
        <authorList>
            <consortium name="WormBaseParasite"/>
        </authorList>
    </citation>
    <scope>IDENTIFICATION</scope>
</reference>
<feature type="compositionally biased region" description="Low complexity" evidence="1">
    <location>
        <begin position="356"/>
        <end position="365"/>
    </location>
</feature>
<dbReference type="InterPro" id="IPR029021">
    <property type="entry name" value="Prot-tyrosine_phosphatase-like"/>
</dbReference>
<evidence type="ECO:0000313" key="5">
    <source>
        <dbReference type="EMBL" id="CDS24290.1"/>
    </source>
</evidence>
<protein>
    <submittedName>
        <fullName evidence="5 7">Tyrosine protein phosphatase non receptor type</fullName>
    </submittedName>
</protein>
<proteinExistence type="predicted"/>
<feature type="compositionally biased region" description="Low complexity" evidence="1">
    <location>
        <begin position="592"/>
        <end position="603"/>
    </location>
</feature>
<dbReference type="PROSITE" id="PS50056">
    <property type="entry name" value="TYR_PHOSPHATASE_2"/>
    <property type="match status" value="1"/>
</dbReference>
<dbReference type="InterPro" id="IPR000242">
    <property type="entry name" value="PTP_cat"/>
</dbReference>
<dbReference type="GO" id="GO:0004725">
    <property type="term" value="F:protein tyrosine phosphatase activity"/>
    <property type="evidence" value="ECO:0007669"/>
    <property type="project" value="InterPro"/>
</dbReference>
<evidence type="ECO:0000313" key="7">
    <source>
        <dbReference type="WBParaSite" id="EgrG_000912800"/>
    </source>
</evidence>
<feature type="domain" description="Tyrosine-protein phosphatase" evidence="2">
    <location>
        <begin position="658"/>
        <end position="964"/>
    </location>
</feature>
<dbReference type="Proteomes" id="UP000492820">
    <property type="component" value="Unassembled WGS sequence"/>
</dbReference>
<dbReference type="InterPro" id="IPR003595">
    <property type="entry name" value="Tyr_Pase_cat"/>
</dbReference>
<feature type="compositionally biased region" description="Low complexity" evidence="1">
    <location>
        <begin position="96"/>
        <end position="109"/>
    </location>
</feature>
<dbReference type="PROSITE" id="PS50106">
    <property type="entry name" value="PDZ"/>
    <property type="match status" value="1"/>
</dbReference>
<dbReference type="Gene3D" id="2.30.42.10">
    <property type="match status" value="1"/>
</dbReference>
<dbReference type="PROSITE" id="PS00383">
    <property type="entry name" value="TYR_PHOSPHATASE_1"/>
    <property type="match status" value="1"/>
</dbReference>
<reference evidence="5 6" key="1">
    <citation type="journal article" date="2013" name="Nature">
        <title>The genomes of four tapeworm species reveal adaptations to parasitism.</title>
        <authorList>
            <person name="Tsai I.J."/>
            <person name="Zarowiecki M."/>
            <person name="Holroyd N."/>
            <person name="Garciarrubio A."/>
            <person name="Sanchez-Flores A."/>
            <person name="Brooks K.L."/>
            <person name="Tracey A."/>
            <person name="Bobes R.J."/>
            <person name="Fragoso G."/>
            <person name="Sciutto E."/>
            <person name="Aslett M."/>
            <person name="Beasley H."/>
            <person name="Bennett H.M."/>
            <person name="Cai J."/>
            <person name="Camicia F."/>
            <person name="Clark R."/>
            <person name="Cucher M."/>
            <person name="De Silva N."/>
            <person name="Day T.A."/>
            <person name="Deplazes P."/>
            <person name="Estrada K."/>
            <person name="Fernandez C."/>
            <person name="Holland P.W."/>
            <person name="Hou J."/>
            <person name="Hu S."/>
            <person name="Huckvale T."/>
            <person name="Hung S.S."/>
            <person name="Kamenetzky L."/>
            <person name="Keane J.A."/>
            <person name="Kiss F."/>
            <person name="Koziol U."/>
            <person name="Lambert O."/>
            <person name="Liu K."/>
            <person name="Luo X."/>
            <person name="Luo Y."/>
            <person name="Macchiaroli N."/>
            <person name="Nichol S."/>
            <person name="Paps J."/>
            <person name="Parkinson J."/>
            <person name="Pouchkina-Stantcheva N."/>
            <person name="Riddiford N."/>
            <person name="Rosenzvit M."/>
            <person name="Salinas G."/>
            <person name="Wasmuth J.D."/>
            <person name="Zamanian M."/>
            <person name="Zheng Y."/>
            <person name="Cai X."/>
            <person name="Soberon X."/>
            <person name="Olson P.D."/>
            <person name="Laclette J.P."/>
            <person name="Brehm K."/>
            <person name="Berriman M."/>
            <person name="Garciarrubio A."/>
            <person name="Bobes R.J."/>
            <person name="Fragoso G."/>
            <person name="Sanchez-Flores A."/>
            <person name="Estrada K."/>
            <person name="Cevallos M.A."/>
            <person name="Morett E."/>
            <person name="Gonzalez V."/>
            <person name="Portillo T."/>
            <person name="Ochoa-Leyva A."/>
            <person name="Jose M.V."/>
            <person name="Sciutto E."/>
            <person name="Landa A."/>
            <person name="Jimenez L."/>
            <person name="Valdes V."/>
            <person name="Carrero J.C."/>
            <person name="Larralde C."/>
            <person name="Morales-Montor J."/>
            <person name="Limon-Lason J."/>
            <person name="Soberon X."/>
            <person name="Laclette J.P."/>
        </authorList>
    </citation>
    <scope>NUCLEOTIDE SEQUENCE [LARGE SCALE GENOMIC DNA]</scope>
</reference>
<dbReference type="AlphaFoldDB" id="A0A068X2V8"/>
<dbReference type="InterPro" id="IPR000387">
    <property type="entry name" value="Tyr_Pase_dom"/>
</dbReference>
<dbReference type="WBParaSite" id="EgrG_000912800">
    <property type="protein sequence ID" value="EgrG_000912800"/>
    <property type="gene ID" value="EgrG_000912800"/>
</dbReference>
<dbReference type="PANTHER" id="PTHR45706">
    <property type="entry name" value="TYROSINE-PROTEIN PHOSPHATASE"/>
    <property type="match status" value="1"/>
</dbReference>
<feature type="domain" description="Tyrosine specific protein phosphatases" evidence="3">
    <location>
        <begin position="880"/>
        <end position="955"/>
    </location>
</feature>
<feature type="compositionally biased region" description="Polar residues" evidence="1">
    <location>
        <begin position="288"/>
        <end position="302"/>
    </location>
</feature>
<dbReference type="Pfam" id="PF00102">
    <property type="entry name" value="Y_phosphatase"/>
    <property type="match status" value="1"/>
</dbReference>
<dbReference type="PRINTS" id="PR00700">
    <property type="entry name" value="PRTYPHPHTASE"/>
</dbReference>
<feature type="compositionally biased region" description="Polar residues" evidence="1">
    <location>
        <begin position="571"/>
        <end position="585"/>
    </location>
</feature>
<dbReference type="SMART" id="SM00404">
    <property type="entry name" value="PTPc_motif"/>
    <property type="match status" value="1"/>
</dbReference>
<dbReference type="SUPFAM" id="SSF50156">
    <property type="entry name" value="PDZ domain-like"/>
    <property type="match status" value="1"/>
</dbReference>
<evidence type="ECO:0000256" key="1">
    <source>
        <dbReference type="SAM" id="MobiDB-lite"/>
    </source>
</evidence>
<sequence length="978" mass="108432">MNGNSNPHFLYNDTFHDSDQNISQMCTSPDCVSANIPPPQLPSSPKGGFHSILSFWSGLEQASSQSTSVTTPRCTLLPTDRSPHLRSGNVQLSSGTTSDMDSISNSTSSKPLTGGPVKAPDSSFPSIHSEESSDIDSRSATYERIISAKPPKIMKPQSIQSNSFFPPNGIGFGGYTNLSVESNSRSRLVSIEREESPPILPPKSPLLSPFSRIIEAEKYLQTVSLNGYKTMPHLNGNKHDFEAKINSPVKSSAVNTPHNRVGKNNYFNPKFRYSFNRPPEKPPKSAAIRSTSVYPRVQTSLSEKPIRPSSEMQTSKGLLQVHYPYVGAAYAPFGVSSLVSTSRMETNHSPTRAYNKPPSRRSSVPKSEEINYRHSYSNVESMKSNGYANASSCLYSGWRISRPSSEMRHHQSTKTSSRSATGGGVGGVATDTSSVSPNTSNENLLTVRIRPSPEGQYGFNVCGGVDYKRPVIVSRVGDNLPAGAASPRLHRGDQIIRINDRDISGYTQEQVINSIQKAAKSRTGYLELVVKPDANYLEDDVMDDQTTDSEDAPPRPPKASATETPAGMWLPSNSSSQRLDVSPSNHHYRRCQSQQPQHQQQFQMGPPTSLPKPRINSYGTVRDKSTSGMGLRKALTSGTESLYLSIRDIENGLADGSLVRKFEKLEQGDPHATTLDAQTNGRKNRYRDISPYDHTRVKILGADGDYINASFIEMTIPKAVLRKYIASQGPLKTTCADFWQMCWEHDSELIVMLTDVGEQGREKCHKYWPNENETFEFAWIHPKSSKISTSPSDKCIQLRVSNIKEEEKGNTAYREFQVQRSVTTIKDATTAGLSLKPNKTNTISFSREKGPSVLNGAEVRRIVQLQYIRWPDHGVPSNCTDLIAFVERMRELRDRGKSTCAVVHCSAGIGRTGVVILLDTAMDMIRAQSPVRPIEMVREMRMFRKRLVQTPAQFQFVCEAIVKYHSDTMLKRSPIKKS</sequence>
<dbReference type="InterPro" id="IPR036034">
    <property type="entry name" value="PDZ_sf"/>
</dbReference>
<keyword evidence="5" id="KW-0675">Receptor</keyword>
<evidence type="ECO:0000259" key="4">
    <source>
        <dbReference type="PROSITE" id="PS50106"/>
    </source>
</evidence>
<dbReference type="SMART" id="SM00194">
    <property type="entry name" value="PTPc"/>
    <property type="match status" value="1"/>
</dbReference>
<feature type="region of interest" description="Disordered" evidence="1">
    <location>
        <begin position="273"/>
        <end position="311"/>
    </location>
</feature>
<feature type="region of interest" description="Disordered" evidence="1">
    <location>
        <begin position="344"/>
        <end position="370"/>
    </location>
</feature>
<feature type="region of interest" description="Disordered" evidence="1">
    <location>
        <begin position="544"/>
        <end position="614"/>
    </location>
</feature>
<gene>
    <name evidence="5" type="ORF">EgrG_000912800</name>
</gene>
<feature type="compositionally biased region" description="Basic and acidic residues" evidence="1">
    <location>
        <begin position="128"/>
        <end position="137"/>
    </location>
</feature>
<dbReference type="Gene3D" id="3.90.190.10">
    <property type="entry name" value="Protein tyrosine phosphatase superfamily"/>
    <property type="match status" value="1"/>
</dbReference>
<dbReference type="PANTHER" id="PTHR45706:SF4">
    <property type="entry name" value="TYROSINE-PROTEIN PHOSPHATASE"/>
    <property type="match status" value="1"/>
</dbReference>
<dbReference type="SUPFAM" id="SSF52799">
    <property type="entry name" value="(Phosphotyrosine protein) phosphatases II"/>
    <property type="match status" value="1"/>
</dbReference>
<dbReference type="Pfam" id="PF00595">
    <property type="entry name" value="PDZ"/>
    <property type="match status" value="1"/>
</dbReference>
<organism evidence="5">
    <name type="scientific">Echinococcus granulosus</name>
    <name type="common">Hydatid tapeworm</name>
    <dbReference type="NCBI Taxonomy" id="6210"/>
    <lineage>
        <taxon>Eukaryota</taxon>
        <taxon>Metazoa</taxon>
        <taxon>Spiralia</taxon>
        <taxon>Lophotrochozoa</taxon>
        <taxon>Platyhelminthes</taxon>
        <taxon>Cestoda</taxon>
        <taxon>Eucestoda</taxon>
        <taxon>Cyclophyllidea</taxon>
        <taxon>Taeniidae</taxon>
        <taxon>Echinococcus</taxon>
        <taxon>Echinococcus granulosus group</taxon>
    </lineage>
</organism>
<feature type="domain" description="PDZ" evidence="4">
    <location>
        <begin position="446"/>
        <end position="520"/>
    </location>
</feature>
<dbReference type="EMBL" id="LK028601">
    <property type="protein sequence ID" value="CDS24290.1"/>
    <property type="molecule type" value="Genomic_DNA"/>
</dbReference>
<feature type="region of interest" description="Disordered" evidence="1">
    <location>
        <begin position="405"/>
        <end position="440"/>
    </location>
</feature>
<name>A0A068X2V8_ECHGR</name>
<dbReference type="InterPro" id="IPR016130">
    <property type="entry name" value="Tyr_Pase_AS"/>
</dbReference>
<dbReference type="PROSITE" id="PS50055">
    <property type="entry name" value="TYR_PHOSPHATASE_PTP"/>
    <property type="match status" value="1"/>
</dbReference>
<accession>A0A068X2V8</accession>
<dbReference type="OrthoDB" id="5854685at2759"/>
<evidence type="ECO:0000259" key="2">
    <source>
        <dbReference type="PROSITE" id="PS50055"/>
    </source>
</evidence>
<feature type="compositionally biased region" description="Polar residues" evidence="1">
    <location>
        <begin position="64"/>
        <end position="73"/>
    </location>
</feature>
<dbReference type="InterPro" id="IPR001478">
    <property type="entry name" value="PDZ"/>
</dbReference>